<comment type="caution">
    <text evidence="3">The sequence shown here is derived from an EMBL/GenBank/DDBJ whole genome shotgun (WGS) entry which is preliminary data.</text>
</comment>
<reference evidence="4" key="1">
    <citation type="journal article" date="2021" name="Syst. Appl. Microbiol.">
        <title>Roseomonas hellenica sp. nov., isolated from roots of wild-growing Alkanna tinctoria.</title>
        <authorList>
            <person name="Rat A."/>
            <person name="Naranjo H.D."/>
            <person name="Lebbe L."/>
            <person name="Cnockaert M."/>
            <person name="Krigas N."/>
            <person name="Grigoriadou K."/>
            <person name="Maloupa E."/>
            <person name="Willems A."/>
        </authorList>
    </citation>
    <scope>NUCLEOTIDE SEQUENCE [LARGE SCALE GENOMIC DNA]</scope>
    <source>
        <strain evidence="4">LMG 31523</strain>
    </source>
</reference>
<feature type="domain" description="Phospholipase D N-terminal" evidence="2">
    <location>
        <begin position="46"/>
        <end position="133"/>
    </location>
</feature>
<dbReference type="InterPro" id="IPR038607">
    <property type="entry name" value="PhoD-like_sf"/>
</dbReference>
<dbReference type="PANTHER" id="PTHR43606:SF2">
    <property type="entry name" value="ALKALINE PHOSPHATASE FAMILY PROTEIN (AFU_ORTHOLOGUE AFUA_5G03860)"/>
    <property type="match status" value="1"/>
</dbReference>
<dbReference type="Gene3D" id="3.60.21.70">
    <property type="entry name" value="PhoD-like phosphatase"/>
    <property type="match status" value="1"/>
</dbReference>
<keyword evidence="4" id="KW-1185">Reference proteome</keyword>
<proteinExistence type="predicted"/>
<evidence type="ECO:0000313" key="4">
    <source>
        <dbReference type="Proteomes" id="UP001196870"/>
    </source>
</evidence>
<sequence>MDSAARHILDLDRRGLLRGATALAALAAMAKPARGDDRLRENPFTLGVASGEPRPDGIVLWTRLTGVAAPVEVTWDIAADPGFARVLRSGTEIAHAAEGHSLHVVLTGLPPASTLFYRFRAGGHESAAGRTRTAPPPGADTALRFVNAGCQHFEHGHFTAWRHIAEEPIDFVFHYGDYIYEYRGLRPEDGGWAARARVRQHEGGETWRLEDYRARHAQYRADPDLQAAHAAHPFIVSYDDHEVNNDWAGGAPPDVARRPEAIPPEVFALRRTAALQAWWEAMPLPRSVLPRGEEITAYRRFRFGRHLALHALDTRRFRDAQPCGGRGSCEAIDRPDAQMLGTAQERWLIDGLGAARDATWQVLAQQVPMMRRVLGDGRLSLDKWDGYPAARARLLEAVGRQRIGGAVSLAGDVHRAYAATLQAEPRDIASPAVATEFTATSITSEGDGSDVQGTPAVMRNNHAIAFYGDRRGYTLHEAGPAHFGAVFRALPFVSRPGAPVVDQARFMVEPGRPGVNRA</sequence>
<dbReference type="EMBL" id="JAAGBB010000051">
    <property type="protein sequence ID" value="MBR0668221.1"/>
    <property type="molecule type" value="Genomic_DNA"/>
</dbReference>
<feature type="domain" description="PhoD-like phosphatase metallophosphatase" evidence="1">
    <location>
        <begin position="145"/>
        <end position="480"/>
    </location>
</feature>
<dbReference type="RefSeq" id="WP_211855996.1">
    <property type="nucleotide sequence ID" value="NZ_JAAGBB010000051.1"/>
</dbReference>
<dbReference type="Pfam" id="PF16655">
    <property type="entry name" value="PhoD_N"/>
    <property type="match status" value="1"/>
</dbReference>
<protein>
    <submittedName>
        <fullName evidence="3">Alkaline phosphatase</fullName>
    </submittedName>
</protein>
<dbReference type="InterPro" id="IPR018946">
    <property type="entry name" value="PhoD-like_MPP"/>
</dbReference>
<evidence type="ECO:0000259" key="1">
    <source>
        <dbReference type="Pfam" id="PF09423"/>
    </source>
</evidence>
<dbReference type="Gene3D" id="2.60.40.380">
    <property type="entry name" value="Purple acid phosphatase-like, N-terminal"/>
    <property type="match status" value="1"/>
</dbReference>
<name>A0ABS5F6Q8_9PROT</name>
<dbReference type="PANTHER" id="PTHR43606">
    <property type="entry name" value="PHOSPHATASE, PUTATIVE (AFU_ORTHOLOGUE AFUA_6G08710)-RELATED"/>
    <property type="match status" value="1"/>
</dbReference>
<accession>A0ABS5F6Q8</accession>
<dbReference type="Proteomes" id="UP001196870">
    <property type="component" value="Unassembled WGS sequence"/>
</dbReference>
<dbReference type="InterPro" id="IPR052900">
    <property type="entry name" value="Phospholipid_Metab_Enz"/>
</dbReference>
<evidence type="ECO:0000259" key="2">
    <source>
        <dbReference type="Pfam" id="PF16655"/>
    </source>
</evidence>
<dbReference type="CDD" id="cd07389">
    <property type="entry name" value="MPP_PhoD"/>
    <property type="match status" value="1"/>
</dbReference>
<dbReference type="SUPFAM" id="SSF56300">
    <property type="entry name" value="Metallo-dependent phosphatases"/>
    <property type="match status" value="1"/>
</dbReference>
<dbReference type="Pfam" id="PF09423">
    <property type="entry name" value="PhoD"/>
    <property type="match status" value="1"/>
</dbReference>
<evidence type="ECO:0000313" key="3">
    <source>
        <dbReference type="EMBL" id="MBR0668221.1"/>
    </source>
</evidence>
<organism evidence="3 4">
    <name type="scientific">Plastoroseomonas hellenica</name>
    <dbReference type="NCBI Taxonomy" id="2687306"/>
    <lineage>
        <taxon>Bacteria</taxon>
        <taxon>Pseudomonadati</taxon>
        <taxon>Pseudomonadota</taxon>
        <taxon>Alphaproteobacteria</taxon>
        <taxon>Acetobacterales</taxon>
        <taxon>Acetobacteraceae</taxon>
        <taxon>Plastoroseomonas</taxon>
    </lineage>
</organism>
<dbReference type="InterPro" id="IPR029052">
    <property type="entry name" value="Metallo-depent_PP-like"/>
</dbReference>
<dbReference type="InterPro" id="IPR032093">
    <property type="entry name" value="PhoD_N"/>
</dbReference>
<gene>
    <name evidence="3" type="ORF">GXW71_27955</name>
</gene>